<evidence type="ECO:0000313" key="3">
    <source>
        <dbReference type="EMBL" id="SUA73190.1"/>
    </source>
</evidence>
<feature type="compositionally biased region" description="Basic and acidic residues" evidence="1">
    <location>
        <begin position="62"/>
        <end position="71"/>
    </location>
</feature>
<sequence>MNDSTVPPTAGFGPGSAVRALIRAVRGFLWWFNSILGGNDYARYVQHLRRNHPDQEVPSEAEYWRQRHAAADRNPGTRCC</sequence>
<feature type="region of interest" description="Disordered" evidence="1">
    <location>
        <begin position="58"/>
        <end position="80"/>
    </location>
</feature>
<dbReference type="EMBL" id="CP041695">
    <property type="protein sequence ID" value="QDP77802.1"/>
    <property type="molecule type" value="Genomic_DNA"/>
</dbReference>
<evidence type="ECO:0000313" key="4">
    <source>
        <dbReference type="Proteomes" id="UP000255467"/>
    </source>
</evidence>
<dbReference type="Proteomes" id="UP000255467">
    <property type="component" value="Unassembled WGS sequence"/>
</dbReference>
<keyword evidence="4" id="KW-1185">Reference proteome</keyword>
<dbReference type="AlphaFoldDB" id="A0A378Y9G1"/>
<accession>A0A378Y9G1</accession>
<reference evidence="2 5" key="2">
    <citation type="submission" date="2019-07" db="EMBL/GenBank/DDBJ databases">
        <title>Complete Genome Sequence and Methylome Analysis of Nocardia otitidis-caviarum NEB252.</title>
        <authorList>
            <person name="Fomenkov A."/>
            <person name="Anton B.P."/>
            <person name="Vincze T."/>
            <person name="Roberts R.J."/>
        </authorList>
    </citation>
    <scope>NUCLEOTIDE SEQUENCE [LARGE SCALE GENOMIC DNA]</scope>
    <source>
        <strain evidence="2 5">NEB252</strain>
    </source>
</reference>
<reference evidence="3 4" key="1">
    <citation type="submission" date="2018-06" db="EMBL/GenBank/DDBJ databases">
        <authorList>
            <consortium name="Pathogen Informatics"/>
            <person name="Doyle S."/>
        </authorList>
    </citation>
    <scope>NUCLEOTIDE SEQUENCE [LARGE SCALE GENOMIC DNA]</scope>
    <source>
        <strain evidence="3 4">NCTC1934</strain>
    </source>
</reference>
<dbReference type="Proteomes" id="UP000317039">
    <property type="component" value="Chromosome"/>
</dbReference>
<evidence type="ECO:0000313" key="5">
    <source>
        <dbReference type="Proteomes" id="UP000317039"/>
    </source>
</evidence>
<proteinExistence type="predicted"/>
<dbReference type="STRING" id="1406858.GCA_000710895_01351"/>
<dbReference type="KEGG" id="nod:FOH10_02590"/>
<evidence type="ECO:0000313" key="2">
    <source>
        <dbReference type="EMBL" id="QDP77802.1"/>
    </source>
</evidence>
<name>A0A378Y9G1_9NOCA</name>
<protein>
    <submittedName>
        <fullName evidence="2">YbdD/YjiX family protein</fullName>
    </submittedName>
</protein>
<evidence type="ECO:0000256" key="1">
    <source>
        <dbReference type="SAM" id="MobiDB-lite"/>
    </source>
</evidence>
<gene>
    <name evidence="2" type="ORF">FOH10_02590</name>
    <name evidence="3" type="ORF">NCTC1934_00626</name>
</gene>
<dbReference type="EMBL" id="UGRY01000002">
    <property type="protein sequence ID" value="SUA73190.1"/>
    <property type="molecule type" value="Genomic_DNA"/>
</dbReference>
<organism evidence="3 4">
    <name type="scientific">Nocardia otitidiscaviarum</name>
    <dbReference type="NCBI Taxonomy" id="1823"/>
    <lineage>
        <taxon>Bacteria</taxon>
        <taxon>Bacillati</taxon>
        <taxon>Actinomycetota</taxon>
        <taxon>Actinomycetes</taxon>
        <taxon>Mycobacteriales</taxon>
        <taxon>Nocardiaceae</taxon>
        <taxon>Nocardia</taxon>
    </lineage>
</organism>
<dbReference type="Pfam" id="PF04328">
    <property type="entry name" value="Sel_put"/>
    <property type="match status" value="1"/>
</dbReference>
<dbReference type="InterPro" id="IPR007423">
    <property type="entry name" value="Sel_put"/>
</dbReference>
<dbReference type="OrthoDB" id="3541280at2"/>